<accession>A0ABZ2G2K2</accession>
<sequence>MRVLAFTRYDRDAASTRYRLLQFLPELEKAGIEVEWHPLLGHGHMKRLVDGRSGTGSGVAAAYARRLATLATARKPDLLWIYGELFPYLPAAFEQAAMPKGAPVIYDWDDAFHLAYQGHRKATVRGLLGEKFDRLLKGATAVTCGNEMLREHAARFCERTLVVPTVVDTEQWRPSVSLAERPIIGWIGSPTTWPNMRPLLPLLKRLHRETGARVRAVGAGTAAEADRFEGLDLVEWSEDSEIAAVRSMSIGIMPLLDRPFERGKSGFKLIQYMACGLPVMASPVGVNNSIVEDGRNGFLASSDQQWETGLRRLIADPALRRQFGEQGRKRAVTDYSLASQAPRLVSLFREVARR</sequence>
<dbReference type="CDD" id="cd03801">
    <property type="entry name" value="GT4_PimA-like"/>
    <property type="match status" value="1"/>
</dbReference>
<dbReference type="SUPFAM" id="SSF53756">
    <property type="entry name" value="UDP-Glycosyltransferase/glycogen phosphorylase"/>
    <property type="match status" value="1"/>
</dbReference>
<keyword evidence="2 3" id="KW-0808">Transferase</keyword>
<dbReference type="Proteomes" id="UP001382935">
    <property type="component" value="Chromosome"/>
</dbReference>
<protein>
    <submittedName>
        <fullName evidence="3">Glycosyltransferase family 4 protein</fullName>
        <ecNumber evidence="3">2.4.-.-</ecNumber>
    </submittedName>
</protein>
<dbReference type="PANTHER" id="PTHR12526:SF510">
    <property type="entry name" value="D-INOSITOL 3-PHOSPHATE GLYCOSYLTRANSFERASE"/>
    <property type="match status" value="1"/>
</dbReference>
<name>A0ABZ2G2K2_9SPHN</name>
<organism evidence="3 4">
    <name type="scientific">Sphingomonas kaistensis</name>
    <dbReference type="NCBI Taxonomy" id="298708"/>
    <lineage>
        <taxon>Bacteria</taxon>
        <taxon>Pseudomonadati</taxon>
        <taxon>Pseudomonadota</taxon>
        <taxon>Alphaproteobacteria</taxon>
        <taxon>Sphingomonadales</taxon>
        <taxon>Sphingomonadaceae</taxon>
        <taxon>Sphingomonas</taxon>
    </lineage>
</organism>
<evidence type="ECO:0000313" key="3">
    <source>
        <dbReference type="EMBL" id="WWM70808.1"/>
    </source>
</evidence>
<dbReference type="Pfam" id="PF13692">
    <property type="entry name" value="Glyco_trans_1_4"/>
    <property type="match status" value="1"/>
</dbReference>
<dbReference type="PANTHER" id="PTHR12526">
    <property type="entry name" value="GLYCOSYLTRANSFERASE"/>
    <property type="match status" value="1"/>
</dbReference>
<evidence type="ECO:0000256" key="1">
    <source>
        <dbReference type="ARBA" id="ARBA00022676"/>
    </source>
</evidence>
<dbReference type="Gene3D" id="3.40.50.2000">
    <property type="entry name" value="Glycogen Phosphorylase B"/>
    <property type="match status" value="2"/>
</dbReference>
<gene>
    <name evidence="3" type="ORF">V6R86_09005</name>
</gene>
<evidence type="ECO:0000256" key="2">
    <source>
        <dbReference type="ARBA" id="ARBA00022679"/>
    </source>
</evidence>
<dbReference type="EC" id="2.4.-.-" evidence="3"/>
<dbReference type="RefSeq" id="WP_338503893.1">
    <property type="nucleotide sequence ID" value="NZ_CP145607.1"/>
</dbReference>
<dbReference type="EMBL" id="CP145607">
    <property type="protein sequence ID" value="WWM70808.1"/>
    <property type="molecule type" value="Genomic_DNA"/>
</dbReference>
<reference evidence="3 4" key="1">
    <citation type="submission" date="2024-02" db="EMBL/GenBank/DDBJ databases">
        <title>Full genome sequence of Sphingomonas kaistensis.</title>
        <authorList>
            <person name="Poletto B.L."/>
            <person name="Silva G."/>
            <person name="Galante D."/>
            <person name="Campos K.R."/>
            <person name="Santos M.B.N."/>
            <person name="Sacchi C.T."/>
        </authorList>
    </citation>
    <scope>NUCLEOTIDE SEQUENCE [LARGE SCALE GENOMIC DNA]</scope>
    <source>
        <strain evidence="3 4">MA4R</strain>
    </source>
</reference>
<keyword evidence="4" id="KW-1185">Reference proteome</keyword>
<dbReference type="GO" id="GO:0016757">
    <property type="term" value="F:glycosyltransferase activity"/>
    <property type="evidence" value="ECO:0007669"/>
    <property type="project" value="UniProtKB-KW"/>
</dbReference>
<proteinExistence type="predicted"/>
<evidence type="ECO:0000313" key="4">
    <source>
        <dbReference type="Proteomes" id="UP001382935"/>
    </source>
</evidence>
<keyword evidence="1 3" id="KW-0328">Glycosyltransferase</keyword>